<evidence type="ECO:0000313" key="2">
    <source>
        <dbReference type="EMBL" id="OEF43981.1"/>
    </source>
</evidence>
<dbReference type="InterPro" id="IPR025489">
    <property type="entry name" value="DUF4381"/>
</dbReference>
<keyword evidence="3" id="KW-1185">Reference proteome</keyword>
<dbReference type="Pfam" id="PF14316">
    <property type="entry name" value="DUF4381"/>
    <property type="match status" value="1"/>
</dbReference>
<dbReference type="Proteomes" id="UP000094638">
    <property type="component" value="Unassembled WGS sequence"/>
</dbReference>
<dbReference type="RefSeq" id="WP_017102601.1">
    <property type="nucleotide sequence ID" value="NZ_AJZO02000262.1"/>
</dbReference>
<comment type="caution">
    <text evidence="2">The sequence shown here is derived from an EMBL/GenBank/DDBJ whole genome shotgun (WGS) entry which is preliminary data.</text>
</comment>
<protein>
    <recommendedName>
        <fullName evidence="4">DUF4381 domain-containing protein</fullName>
    </recommendedName>
</protein>
<evidence type="ECO:0000313" key="3">
    <source>
        <dbReference type="Proteomes" id="UP000094638"/>
    </source>
</evidence>
<dbReference type="EMBL" id="AJZO02000262">
    <property type="protein sequence ID" value="OEF43981.1"/>
    <property type="molecule type" value="Genomic_DNA"/>
</dbReference>
<feature type="transmembrane region" description="Helical" evidence="1">
    <location>
        <begin position="32"/>
        <end position="53"/>
    </location>
</feature>
<keyword evidence="1" id="KW-1133">Transmembrane helix</keyword>
<gene>
    <name evidence="2" type="ORF">A163_11740</name>
</gene>
<keyword evidence="1" id="KW-0472">Membrane</keyword>
<evidence type="ECO:0000256" key="1">
    <source>
        <dbReference type="SAM" id="Phobius"/>
    </source>
</evidence>
<keyword evidence="1" id="KW-0812">Transmembrane</keyword>
<proteinExistence type="predicted"/>
<organism evidence="2 3">
    <name type="scientific">Vibrio tasmaniensis 1F-267</name>
    <dbReference type="NCBI Taxonomy" id="1191324"/>
    <lineage>
        <taxon>Bacteria</taxon>
        <taxon>Pseudomonadati</taxon>
        <taxon>Pseudomonadota</taxon>
        <taxon>Gammaproteobacteria</taxon>
        <taxon>Vibrionales</taxon>
        <taxon>Vibrionaceae</taxon>
        <taxon>Vibrio</taxon>
    </lineage>
</organism>
<reference evidence="2 3" key="1">
    <citation type="journal article" date="2012" name="Science">
        <title>Ecological populations of bacteria act as socially cohesive units of antibiotic production and resistance.</title>
        <authorList>
            <person name="Cordero O.X."/>
            <person name="Wildschutte H."/>
            <person name="Kirkup B."/>
            <person name="Proehl S."/>
            <person name="Ngo L."/>
            <person name="Hussain F."/>
            <person name="Le Roux F."/>
            <person name="Mincer T."/>
            <person name="Polz M.F."/>
        </authorList>
    </citation>
    <scope>NUCLEOTIDE SEQUENCE [LARGE SCALE GENOMIC DNA]</scope>
    <source>
        <strain evidence="2 3">1F-267</strain>
    </source>
</reference>
<evidence type="ECO:0008006" key="4">
    <source>
        <dbReference type="Google" id="ProtNLM"/>
    </source>
</evidence>
<sequence>MAVEHTPPSTYILRDLHDVAIPESVSWMPQTIGWKILGVILLLVAVYLAYRLALRWWNNRYRKEALQELMVLDARDKNSTERTFKVLKVVLRYLDSSNAKLFGKAYVNRLNAYLPVSANTSENSNAFFADEVSELWMQSLTDPNVRLSFEQRLEVIQTAMMWLKLHKPNVQVTVEGQDNV</sequence>
<accession>A0ABX3B1P9</accession>
<name>A0ABX3B1P9_9VIBR</name>